<evidence type="ECO:0000313" key="10">
    <source>
        <dbReference type="Ensembl" id="ENSCPOP00000019778.1"/>
    </source>
</evidence>
<dbReference type="GO" id="GO:0060124">
    <property type="term" value="P:positive regulation of growth hormone secretion"/>
    <property type="evidence" value="ECO:0007669"/>
    <property type="project" value="TreeGrafter"/>
</dbReference>
<evidence type="ECO:0000256" key="5">
    <source>
        <dbReference type="ARBA" id="ARBA00022729"/>
    </source>
</evidence>
<reference evidence="10" key="2">
    <citation type="submission" date="2025-08" db="UniProtKB">
        <authorList>
            <consortium name="Ensembl"/>
        </authorList>
    </citation>
    <scope>IDENTIFICATION</scope>
    <source>
        <strain evidence="10">2N</strain>
    </source>
</reference>
<dbReference type="GO" id="GO:0001696">
    <property type="term" value="P:gastric acid secretion"/>
    <property type="evidence" value="ECO:0007669"/>
    <property type="project" value="TreeGrafter"/>
</dbReference>
<dbReference type="InterPro" id="IPR006737">
    <property type="entry name" value="Motilin_assoc"/>
</dbReference>
<protein>
    <submittedName>
        <fullName evidence="10">Ghrelin and obestatin prepropeptide</fullName>
    </submittedName>
</protein>
<feature type="domain" description="Motilin/ghrelin-associated peptide" evidence="9">
    <location>
        <begin position="35"/>
        <end position="76"/>
    </location>
</feature>
<sequence>MTLAGTICSLLLLSVLWMELAMAGASFRSPEHHSAQFNVPLDIGVKLSGAQYQQHSQALGKLLQAVLGEEAEEAPADK</sequence>
<comment type="subcellular location">
    <subcellularLocation>
        <location evidence="1">Secreted</location>
    </subcellularLocation>
</comment>
<evidence type="ECO:0000256" key="1">
    <source>
        <dbReference type="ARBA" id="ARBA00004613"/>
    </source>
</evidence>
<dbReference type="GO" id="GO:0016608">
    <property type="term" value="F:growth hormone-releasing hormone activity"/>
    <property type="evidence" value="ECO:0007669"/>
    <property type="project" value="InterPro"/>
</dbReference>
<dbReference type="Pfam" id="PF04643">
    <property type="entry name" value="Motilin_assoc"/>
    <property type="match status" value="1"/>
</dbReference>
<keyword evidence="4" id="KW-0372">Hormone</keyword>
<accession>H0W9W8</accession>
<evidence type="ECO:0000313" key="11">
    <source>
        <dbReference type="Proteomes" id="UP000005447"/>
    </source>
</evidence>
<organism evidence="10 11">
    <name type="scientific">Cavia porcellus</name>
    <name type="common">Guinea pig</name>
    <dbReference type="NCBI Taxonomy" id="10141"/>
    <lineage>
        <taxon>Eukaryota</taxon>
        <taxon>Metazoa</taxon>
        <taxon>Chordata</taxon>
        <taxon>Craniata</taxon>
        <taxon>Vertebrata</taxon>
        <taxon>Euteleostomi</taxon>
        <taxon>Mammalia</taxon>
        <taxon>Eutheria</taxon>
        <taxon>Euarchontoglires</taxon>
        <taxon>Glires</taxon>
        <taxon>Rodentia</taxon>
        <taxon>Hystricomorpha</taxon>
        <taxon>Caviidae</taxon>
        <taxon>Cavia</taxon>
    </lineage>
</organism>
<dbReference type="Ensembl" id="ENSCPOT00000024858.2">
    <property type="protein sequence ID" value="ENSCPOP00000019778.1"/>
    <property type="gene ID" value="ENSCPOG00000020910.2"/>
</dbReference>
<feature type="chain" id="PRO_5003543199" evidence="8">
    <location>
        <begin position="24"/>
        <end position="78"/>
    </location>
</feature>
<dbReference type="InterPro" id="IPR005441">
    <property type="entry name" value="Preproghrelin"/>
</dbReference>
<name>H0W9W8_CAVPO</name>
<dbReference type="PANTHER" id="PTHR14122:SF1">
    <property type="entry name" value="APPETITE-REGULATING HORMONE"/>
    <property type="match status" value="1"/>
</dbReference>
<keyword evidence="5 8" id="KW-0732">Signal</keyword>
<dbReference type="GO" id="GO:0050728">
    <property type="term" value="P:negative regulation of inflammatory response"/>
    <property type="evidence" value="ECO:0007669"/>
    <property type="project" value="TreeGrafter"/>
</dbReference>
<keyword evidence="11" id="KW-1185">Reference proteome</keyword>
<dbReference type="GO" id="GO:0032095">
    <property type="term" value="P:regulation of response to food"/>
    <property type="evidence" value="ECO:0007669"/>
    <property type="project" value="TreeGrafter"/>
</dbReference>
<dbReference type="OrthoDB" id="9896247at2759"/>
<dbReference type="EMBL" id="AAKN02049208">
    <property type="status" value="NOT_ANNOTATED_CDS"/>
    <property type="molecule type" value="Genomic_DNA"/>
</dbReference>
<dbReference type="GO" id="GO:0031768">
    <property type="term" value="F:ghrelin receptor binding"/>
    <property type="evidence" value="ECO:0007669"/>
    <property type="project" value="TreeGrafter"/>
</dbReference>
<proteinExistence type="inferred from homology"/>
<keyword evidence="6" id="KW-0027">Amidation</keyword>
<evidence type="ECO:0000256" key="4">
    <source>
        <dbReference type="ARBA" id="ARBA00022702"/>
    </source>
</evidence>
<dbReference type="PANTHER" id="PTHR14122">
    <property type="entry name" value="GHRELIN PRECURSOR"/>
    <property type="match status" value="1"/>
</dbReference>
<dbReference type="GO" id="GO:0005615">
    <property type="term" value="C:extracellular space"/>
    <property type="evidence" value="ECO:0007669"/>
    <property type="project" value="TreeGrafter"/>
</dbReference>
<evidence type="ECO:0000256" key="3">
    <source>
        <dbReference type="ARBA" id="ARBA00022525"/>
    </source>
</evidence>
<dbReference type="HOGENOM" id="CLU_168380_1_0_1"/>
<dbReference type="AlphaFoldDB" id="H0W9W8"/>
<dbReference type="Proteomes" id="UP000005447">
    <property type="component" value="Unassembled WGS sequence"/>
</dbReference>
<reference evidence="11" key="1">
    <citation type="journal article" date="2011" name="Nature">
        <title>A high-resolution map of human evolutionary constraint using 29 mammals.</title>
        <authorList>
            <person name="Lindblad-Toh K."/>
            <person name="Garber M."/>
            <person name="Zuk O."/>
            <person name="Lin M.F."/>
            <person name="Parker B.J."/>
            <person name="Washietl S."/>
            <person name="Kheradpour P."/>
            <person name="Ernst J."/>
            <person name="Jordan G."/>
            <person name="Mauceli E."/>
            <person name="Ward L.D."/>
            <person name="Lowe C.B."/>
            <person name="Holloway A.K."/>
            <person name="Clamp M."/>
            <person name="Gnerre S."/>
            <person name="Alfoldi J."/>
            <person name="Beal K."/>
            <person name="Chang J."/>
            <person name="Clawson H."/>
            <person name="Cuff J."/>
            <person name="Di Palma F."/>
            <person name="Fitzgerald S."/>
            <person name="Flicek P."/>
            <person name="Guttman M."/>
            <person name="Hubisz M.J."/>
            <person name="Jaffe D.B."/>
            <person name="Jungreis I."/>
            <person name="Kent W.J."/>
            <person name="Kostka D."/>
            <person name="Lara M."/>
            <person name="Martins A.L."/>
            <person name="Massingham T."/>
            <person name="Moltke I."/>
            <person name="Raney B.J."/>
            <person name="Rasmussen M.D."/>
            <person name="Robinson J."/>
            <person name="Stark A."/>
            <person name="Vilella A.J."/>
            <person name="Wen J."/>
            <person name="Xie X."/>
            <person name="Zody M.C."/>
            <person name="Baldwin J."/>
            <person name="Bloom T."/>
            <person name="Chin C.W."/>
            <person name="Heiman D."/>
            <person name="Nicol R."/>
            <person name="Nusbaum C."/>
            <person name="Young S."/>
            <person name="Wilkinson J."/>
            <person name="Worley K.C."/>
            <person name="Kovar C.L."/>
            <person name="Muzny D.M."/>
            <person name="Gibbs R.A."/>
            <person name="Cree A."/>
            <person name="Dihn H.H."/>
            <person name="Fowler G."/>
            <person name="Jhangiani S."/>
            <person name="Joshi V."/>
            <person name="Lee S."/>
            <person name="Lewis L.R."/>
            <person name="Nazareth L.V."/>
            <person name="Okwuonu G."/>
            <person name="Santibanez J."/>
            <person name="Warren W.C."/>
            <person name="Mardis E.R."/>
            <person name="Weinstock G.M."/>
            <person name="Wilson R.K."/>
            <person name="Delehaunty K."/>
            <person name="Dooling D."/>
            <person name="Fronik C."/>
            <person name="Fulton L."/>
            <person name="Fulton B."/>
            <person name="Graves T."/>
            <person name="Minx P."/>
            <person name="Sodergren E."/>
            <person name="Birney E."/>
            <person name="Margulies E.H."/>
            <person name="Herrero J."/>
            <person name="Green E.D."/>
            <person name="Haussler D."/>
            <person name="Siepel A."/>
            <person name="Goldman N."/>
            <person name="Pollard K.S."/>
            <person name="Pedersen J.S."/>
            <person name="Lander E.S."/>
            <person name="Kellis M."/>
        </authorList>
    </citation>
    <scope>NUCLEOTIDE SEQUENCE [LARGE SCALE GENOMIC DNA]</scope>
    <source>
        <strain evidence="11">2N</strain>
    </source>
</reference>
<keyword evidence="7" id="KW-0449">Lipoprotein</keyword>
<dbReference type="VEuPathDB" id="HostDB:ENSCPOG00000020910"/>
<comment type="similarity">
    <text evidence="2">Belongs to the motilin family.</text>
</comment>
<evidence type="ECO:0000259" key="9">
    <source>
        <dbReference type="Pfam" id="PF04643"/>
    </source>
</evidence>
<evidence type="ECO:0000256" key="6">
    <source>
        <dbReference type="ARBA" id="ARBA00022815"/>
    </source>
</evidence>
<dbReference type="GeneTree" id="ENSGT00390000004064"/>
<evidence type="ECO:0000256" key="2">
    <source>
        <dbReference type="ARBA" id="ARBA00006473"/>
    </source>
</evidence>
<keyword evidence="3" id="KW-0964">Secreted</keyword>
<dbReference type="Bgee" id="ENSCPOG00000020910">
    <property type="expression patterns" value="Expressed in testis and 1 other cell type or tissue"/>
</dbReference>
<gene>
    <name evidence="10" type="primary">GHRL</name>
</gene>
<evidence type="ECO:0000256" key="8">
    <source>
        <dbReference type="SAM" id="SignalP"/>
    </source>
</evidence>
<evidence type="ECO:0000256" key="7">
    <source>
        <dbReference type="ARBA" id="ARBA00023288"/>
    </source>
</evidence>
<feature type="signal peptide" evidence="8">
    <location>
        <begin position="1"/>
        <end position="23"/>
    </location>
</feature>
<reference evidence="10" key="3">
    <citation type="submission" date="2025-09" db="UniProtKB">
        <authorList>
            <consortium name="Ensembl"/>
        </authorList>
    </citation>
    <scope>IDENTIFICATION</scope>
    <source>
        <strain evidence="10">2N</strain>
    </source>
</reference>